<dbReference type="InterPro" id="IPR025937">
    <property type="entry name" value="PDGLE_dom"/>
</dbReference>
<evidence type="ECO:0000256" key="3">
    <source>
        <dbReference type="ARBA" id="ARBA00022692"/>
    </source>
</evidence>
<dbReference type="GO" id="GO:0005886">
    <property type="term" value="C:plasma membrane"/>
    <property type="evidence" value="ECO:0007669"/>
    <property type="project" value="UniProtKB-SubCell"/>
</dbReference>
<dbReference type="Pfam" id="PF13190">
    <property type="entry name" value="PDGLE"/>
    <property type="match status" value="1"/>
</dbReference>
<feature type="transmembrane region" description="Helical" evidence="6">
    <location>
        <begin position="67"/>
        <end position="88"/>
    </location>
</feature>
<evidence type="ECO:0000256" key="2">
    <source>
        <dbReference type="ARBA" id="ARBA00022475"/>
    </source>
</evidence>
<evidence type="ECO:0000256" key="5">
    <source>
        <dbReference type="ARBA" id="ARBA00023136"/>
    </source>
</evidence>
<evidence type="ECO:0000259" key="7">
    <source>
        <dbReference type="Pfam" id="PF13190"/>
    </source>
</evidence>
<reference evidence="8 9" key="1">
    <citation type="submission" date="2016-08" db="EMBL/GenBank/DDBJ databases">
        <authorList>
            <person name="Seilhamer J.J."/>
        </authorList>
    </citation>
    <scope>NUCLEOTIDE SEQUENCE [LARGE SCALE GENOMIC DNA]</scope>
    <source>
        <strain evidence="8">Buetzberg</strain>
    </source>
</reference>
<keyword evidence="4 6" id="KW-1133">Transmembrane helix</keyword>
<proteinExistence type="predicted"/>
<evidence type="ECO:0000256" key="1">
    <source>
        <dbReference type="ARBA" id="ARBA00004236"/>
    </source>
</evidence>
<evidence type="ECO:0000313" key="8">
    <source>
        <dbReference type="EMBL" id="SCG86407.1"/>
    </source>
</evidence>
<feature type="domain" description="PDGLE" evidence="7">
    <location>
        <begin position="6"/>
        <end position="93"/>
    </location>
</feature>
<keyword evidence="9" id="KW-1185">Reference proteome</keyword>
<comment type="subcellular location">
    <subcellularLocation>
        <location evidence="1">Cell membrane</location>
    </subcellularLocation>
</comment>
<protein>
    <recommendedName>
        <fullName evidence="7">PDGLE domain-containing protein</fullName>
    </recommendedName>
</protein>
<evidence type="ECO:0000313" key="9">
    <source>
        <dbReference type="Proteomes" id="UP000094707"/>
    </source>
</evidence>
<keyword evidence="3 6" id="KW-0812">Transmembrane</keyword>
<feature type="transmembrane region" description="Helical" evidence="6">
    <location>
        <begin position="7"/>
        <end position="27"/>
    </location>
</feature>
<dbReference type="Proteomes" id="UP000094707">
    <property type="component" value="Chromosome I"/>
</dbReference>
<dbReference type="EMBL" id="LT607756">
    <property type="protein sequence ID" value="SCG86407.1"/>
    <property type="molecule type" value="Genomic_DNA"/>
</dbReference>
<organism evidence="8 9">
    <name type="scientific">Methanobacterium congolense</name>
    <dbReference type="NCBI Taxonomy" id="118062"/>
    <lineage>
        <taxon>Archaea</taxon>
        <taxon>Methanobacteriati</taxon>
        <taxon>Methanobacteriota</taxon>
        <taxon>Methanomada group</taxon>
        <taxon>Methanobacteria</taxon>
        <taxon>Methanobacteriales</taxon>
        <taxon>Methanobacteriaceae</taxon>
        <taxon>Methanobacterium</taxon>
    </lineage>
</organism>
<keyword evidence="5 6" id="KW-0472">Membrane</keyword>
<evidence type="ECO:0000256" key="4">
    <source>
        <dbReference type="ARBA" id="ARBA00022989"/>
    </source>
</evidence>
<gene>
    <name evidence="8" type="ORF">MCBB_1858</name>
</gene>
<dbReference type="GeneID" id="30412696"/>
<sequence length="101" mass="10730">MNPNDKKLVMVGLVICVIIAILAPFIASSNPDGLEKSAEQVGTADESGIYESPFPDYIIPAFGENQFSGIVALIVGVLITLGLGYVIAEILKRRNPPEASE</sequence>
<name>A0A1D3L475_9EURY</name>
<accession>A0A1D3L475</accession>
<dbReference type="OrthoDB" id="142687at2157"/>
<dbReference type="KEGG" id="mcub:MCBB_1858"/>
<dbReference type="STRING" id="118062.MCBB_1858"/>
<dbReference type="RefSeq" id="WP_084789938.1">
    <property type="nucleotide sequence ID" value="NZ_LT607756.1"/>
</dbReference>
<dbReference type="AlphaFoldDB" id="A0A1D3L475"/>
<keyword evidence="2" id="KW-1003">Cell membrane</keyword>
<evidence type="ECO:0000256" key="6">
    <source>
        <dbReference type="SAM" id="Phobius"/>
    </source>
</evidence>